<sequence>MFKLHVVQAQFGDSMILEFGTPAKPRYLLVDGGPPGNFATDLDAALDGIIGKGEKVDLIVLSHIDNDHVIGLLDLLAAMEDDSVSGRPPRVRVGGLWHNSFAKTIDPSGVIAQTLQSLMAAAGAMNVAMPLFANAFFGLREGHRLRLMAQKLEIAVNKGFKDDLILVNTVAEAIKLGRLKVTIAGPTNANLEALRTEWLKWLEETTDRVAANPKFAAMADKSVPNLSSIVVLAECDGKTLLLTGDARGDHICQGLKAAKLTRDGRLHVNVLKVQHHGSDRNTTRDFFDTITADTYVISANGKYGNPDFSTLKWIVEGAHDADRPITLVLTNETESSEKLCRELKPSVFGYTVRVLQSGKHSLEIVLSP</sequence>
<protein>
    <submittedName>
        <fullName evidence="2">MBL fold metallo-hydrolase</fullName>
    </submittedName>
</protein>
<dbReference type="Proteomes" id="UP001276840">
    <property type="component" value="Unassembled WGS sequence"/>
</dbReference>
<organism evidence="2 3">
    <name type="scientific">Mesorhizobium montanum</name>
    <dbReference type="NCBI Taxonomy" id="3072323"/>
    <lineage>
        <taxon>Bacteria</taxon>
        <taxon>Pseudomonadati</taxon>
        <taxon>Pseudomonadota</taxon>
        <taxon>Alphaproteobacteria</taxon>
        <taxon>Hyphomicrobiales</taxon>
        <taxon>Phyllobacteriaceae</taxon>
        <taxon>Mesorhizobium</taxon>
    </lineage>
</organism>
<dbReference type="SUPFAM" id="SSF56281">
    <property type="entry name" value="Metallo-hydrolase/oxidoreductase"/>
    <property type="match status" value="1"/>
</dbReference>
<evidence type="ECO:0000259" key="1">
    <source>
        <dbReference type="Pfam" id="PF00753"/>
    </source>
</evidence>
<keyword evidence="3" id="KW-1185">Reference proteome</keyword>
<gene>
    <name evidence="2" type="ORF">RFM68_21100</name>
</gene>
<reference evidence="2 3" key="1">
    <citation type="submission" date="2023-08" db="EMBL/GenBank/DDBJ databases">
        <title>Implementing the SeqCode for naming new Mesorhizobium species isolated from Vachellia karroo root nodules.</title>
        <authorList>
            <person name="Van Lill M."/>
        </authorList>
    </citation>
    <scope>NUCLEOTIDE SEQUENCE [LARGE SCALE GENOMIC DNA]</scope>
    <source>
        <strain evidence="2 3">MSK 1335</strain>
    </source>
</reference>
<dbReference type="InterPro" id="IPR036866">
    <property type="entry name" value="RibonucZ/Hydroxyglut_hydro"/>
</dbReference>
<proteinExistence type="predicted"/>
<dbReference type="InterPro" id="IPR001279">
    <property type="entry name" value="Metallo-B-lactamas"/>
</dbReference>
<dbReference type="PANTHER" id="PTHR30619">
    <property type="entry name" value="DNA INTERNALIZATION/COMPETENCE PROTEIN COMEC/REC2"/>
    <property type="match status" value="1"/>
</dbReference>
<accession>A0ABU4ZNP6</accession>
<name>A0ABU4ZNP6_9HYPH</name>
<feature type="domain" description="Metallo-beta-lactamase" evidence="1">
    <location>
        <begin position="27"/>
        <end position="77"/>
    </location>
</feature>
<dbReference type="PANTHER" id="PTHR30619:SF1">
    <property type="entry name" value="RECOMBINATION PROTEIN 2"/>
    <property type="match status" value="1"/>
</dbReference>
<evidence type="ECO:0000313" key="3">
    <source>
        <dbReference type="Proteomes" id="UP001276840"/>
    </source>
</evidence>
<comment type="caution">
    <text evidence="2">The sequence shown here is derived from an EMBL/GenBank/DDBJ whole genome shotgun (WGS) entry which is preliminary data.</text>
</comment>
<dbReference type="EMBL" id="JAVIJF010000015">
    <property type="protein sequence ID" value="MDX8527003.1"/>
    <property type="molecule type" value="Genomic_DNA"/>
</dbReference>
<dbReference type="InterPro" id="IPR052159">
    <property type="entry name" value="Competence_DNA_uptake"/>
</dbReference>
<dbReference type="Pfam" id="PF00753">
    <property type="entry name" value="Lactamase_B"/>
    <property type="match status" value="1"/>
</dbReference>
<dbReference type="RefSeq" id="WP_320234938.1">
    <property type="nucleotide sequence ID" value="NZ_JAVIJF010000015.1"/>
</dbReference>
<evidence type="ECO:0000313" key="2">
    <source>
        <dbReference type="EMBL" id="MDX8527003.1"/>
    </source>
</evidence>
<dbReference type="Gene3D" id="3.60.15.10">
    <property type="entry name" value="Ribonuclease Z/Hydroxyacylglutathione hydrolase-like"/>
    <property type="match status" value="1"/>
</dbReference>